<evidence type="ECO:0000259" key="2">
    <source>
        <dbReference type="SMART" id="SM00854"/>
    </source>
</evidence>
<reference evidence="3 4" key="1">
    <citation type="submission" date="2023-07" db="EMBL/GenBank/DDBJ databases">
        <title>Sorghum-associated microbial communities from plants grown in Nebraska, USA.</title>
        <authorList>
            <person name="Schachtman D."/>
        </authorList>
    </citation>
    <scope>NUCLEOTIDE SEQUENCE [LARGE SCALE GENOMIC DNA]</scope>
    <source>
        <strain evidence="3 4">CC482</strain>
    </source>
</reference>
<gene>
    <name evidence="3" type="ORF">J2T15_001784</name>
</gene>
<proteinExistence type="inferred from homology"/>
<dbReference type="SMART" id="SM00854">
    <property type="entry name" value="PGA_cap"/>
    <property type="match status" value="1"/>
</dbReference>
<evidence type="ECO:0000256" key="1">
    <source>
        <dbReference type="ARBA" id="ARBA00005662"/>
    </source>
</evidence>
<organism evidence="3 4">
    <name type="scientific">Paenibacillus harenae</name>
    <dbReference type="NCBI Taxonomy" id="306543"/>
    <lineage>
        <taxon>Bacteria</taxon>
        <taxon>Bacillati</taxon>
        <taxon>Bacillota</taxon>
        <taxon>Bacilli</taxon>
        <taxon>Bacillales</taxon>
        <taxon>Paenibacillaceae</taxon>
        <taxon>Paenibacillus</taxon>
    </lineage>
</organism>
<dbReference type="InterPro" id="IPR019079">
    <property type="entry name" value="Capsule_synth_CapA"/>
</dbReference>
<protein>
    <submittedName>
        <fullName evidence="3">Poly-gamma-glutamate synthesis protein (Capsule biosynthesis protein)</fullName>
    </submittedName>
</protein>
<evidence type="ECO:0000313" key="4">
    <source>
        <dbReference type="Proteomes" id="UP001229346"/>
    </source>
</evidence>
<dbReference type="InterPro" id="IPR029052">
    <property type="entry name" value="Metallo-depent_PP-like"/>
</dbReference>
<keyword evidence="4" id="KW-1185">Reference proteome</keyword>
<dbReference type="PANTHER" id="PTHR33393:SF12">
    <property type="entry name" value="CAPSULE BIOSYNTHESIS PROTEIN CAPA"/>
    <property type="match status" value="1"/>
</dbReference>
<comment type="similarity">
    <text evidence="1">Belongs to the CapA family.</text>
</comment>
<name>A0ABT9U1P4_PAEHA</name>
<dbReference type="Gene3D" id="3.60.21.10">
    <property type="match status" value="1"/>
</dbReference>
<feature type="domain" description="Capsule synthesis protein CapA" evidence="2">
    <location>
        <begin position="5"/>
        <end position="268"/>
    </location>
</feature>
<dbReference type="RefSeq" id="WP_307203127.1">
    <property type="nucleotide sequence ID" value="NZ_JAUSSU010000003.1"/>
</dbReference>
<sequence length="326" mass="36514">MTTITIGAIGDLLMKNSIIDSARIGQNRYAFGPIFAGVAPHLRNNDLLIGNLETTFSGTPWFGSNPNRVGRYELRNMRTGNPLFNCPDELAATLKSTGFHVMTTANNHCADGGMYGLNRTLGILDRHGIKHTGTARSLEESRRQLIMRVKGIDIGILSYTYGTNRMPVSHSYKVNLIEPRRIAADIDRIKRRSDFVIVCLHFGTEYRTQHNAGQRRLVALCFKHGANAVLGAHPHVLQPVVTRKVRDKYGVVKTRVAAYSLGNFLSHKLHNRMDTIRAMILKLTITKDESGLTDIVRVGRIPTIARSYKHNGKKTFRLVTESRGRR</sequence>
<dbReference type="CDD" id="cd07381">
    <property type="entry name" value="MPP_CapA"/>
    <property type="match status" value="1"/>
</dbReference>
<dbReference type="Pfam" id="PF09587">
    <property type="entry name" value="PGA_cap"/>
    <property type="match status" value="1"/>
</dbReference>
<dbReference type="SUPFAM" id="SSF56300">
    <property type="entry name" value="Metallo-dependent phosphatases"/>
    <property type="match status" value="1"/>
</dbReference>
<accession>A0ABT9U1P4</accession>
<dbReference type="Proteomes" id="UP001229346">
    <property type="component" value="Unassembled WGS sequence"/>
</dbReference>
<evidence type="ECO:0000313" key="3">
    <source>
        <dbReference type="EMBL" id="MDQ0112349.1"/>
    </source>
</evidence>
<dbReference type="EMBL" id="JAUSSU010000003">
    <property type="protein sequence ID" value="MDQ0112349.1"/>
    <property type="molecule type" value="Genomic_DNA"/>
</dbReference>
<comment type="caution">
    <text evidence="3">The sequence shown here is derived from an EMBL/GenBank/DDBJ whole genome shotgun (WGS) entry which is preliminary data.</text>
</comment>
<dbReference type="InterPro" id="IPR052169">
    <property type="entry name" value="CW_Biosynth-Accessory"/>
</dbReference>
<dbReference type="PANTHER" id="PTHR33393">
    <property type="entry name" value="POLYGLUTAMINE SYNTHESIS ACCESSORY PROTEIN RV0574C-RELATED"/>
    <property type="match status" value="1"/>
</dbReference>